<dbReference type="InterPro" id="IPR003373">
    <property type="entry name" value="Fe2_transport_prot-B"/>
</dbReference>
<dbReference type="Pfam" id="PF17910">
    <property type="entry name" value="FeoB_Cyto"/>
    <property type="match status" value="1"/>
</dbReference>
<comment type="subcellular location">
    <subcellularLocation>
        <location evidence="1 16">Cell inner membrane</location>
        <topology evidence="1 16">Multi-pass membrane protein</topology>
    </subcellularLocation>
</comment>
<evidence type="ECO:0000256" key="14">
    <source>
        <dbReference type="PIRSR" id="PIRSR603373-1"/>
    </source>
</evidence>
<name>A0AAE3EH75_9SPIR</name>
<evidence type="ECO:0000256" key="11">
    <source>
        <dbReference type="ARBA" id="ARBA00023134"/>
    </source>
</evidence>
<feature type="transmembrane region" description="Helical" evidence="16">
    <location>
        <begin position="551"/>
        <end position="570"/>
    </location>
</feature>
<dbReference type="InterPro" id="IPR011640">
    <property type="entry name" value="Fe2_transport_prot_B_C"/>
</dbReference>
<evidence type="ECO:0000256" key="5">
    <source>
        <dbReference type="ARBA" id="ARBA00022519"/>
    </source>
</evidence>
<keyword evidence="2 16" id="KW-0813">Transport</keyword>
<dbReference type="GO" id="GO:0015093">
    <property type="term" value="F:ferrous iron transmembrane transporter activity"/>
    <property type="evidence" value="ECO:0007669"/>
    <property type="project" value="UniProtKB-UniRule"/>
</dbReference>
<feature type="binding site" evidence="14">
    <location>
        <begin position="54"/>
        <end position="57"/>
    </location>
    <ligand>
        <name>GTP</name>
        <dbReference type="ChEBI" id="CHEBI:37565"/>
        <label>1</label>
    </ligand>
</feature>
<keyword evidence="12 16" id="KW-0472">Membrane</keyword>
<evidence type="ECO:0000256" key="9">
    <source>
        <dbReference type="ARBA" id="ARBA00023004"/>
    </source>
</evidence>
<evidence type="ECO:0000259" key="17">
    <source>
        <dbReference type="PROSITE" id="PS51711"/>
    </source>
</evidence>
<feature type="binding site" evidence="14">
    <location>
        <begin position="114"/>
        <end position="117"/>
    </location>
    <ligand>
        <name>GTP</name>
        <dbReference type="ChEBI" id="CHEBI:37565"/>
        <label>1</label>
    </ligand>
</feature>
<dbReference type="FunFam" id="3.40.50.300:FF:000426">
    <property type="entry name" value="Ferrous iron transport protein B"/>
    <property type="match status" value="1"/>
</dbReference>
<dbReference type="GO" id="GO:0005886">
    <property type="term" value="C:plasma membrane"/>
    <property type="evidence" value="ECO:0007669"/>
    <property type="project" value="UniProtKB-SubCell"/>
</dbReference>
<feature type="binding site" evidence="15">
    <location>
        <position position="20"/>
    </location>
    <ligand>
        <name>Mg(2+)</name>
        <dbReference type="ChEBI" id="CHEBI:18420"/>
        <label>2</label>
    </ligand>
</feature>
<evidence type="ECO:0000256" key="13">
    <source>
        <dbReference type="NCBIfam" id="TIGR00437"/>
    </source>
</evidence>
<dbReference type="PANTHER" id="PTHR43185:SF1">
    <property type="entry name" value="FE(2+) TRANSPORTER FEOB"/>
    <property type="match status" value="1"/>
</dbReference>
<feature type="domain" description="FeoB-type G" evidence="17">
    <location>
        <begin position="2"/>
        <end position="163"/>
    </location>
</feature>
<feature type="transmembrane region" description="Helical" evidence="16">
    <location>
        <begin position="643"/>
        <end position="667"/>
    </location>
</feature>
<comment type="function">
    <text evidence="16">Probable transporter of a GTP-driven Fe(2+) uptake system.</text>
</comment>
<evidence type="ECO:0000256" key="12">
    <source>
        <dbReference type="ARBA" id="ARBA00023136"/>
    </source>
</evidence>
<keyword evidence="10" id="KW-0406">Ion transport</keyword>
<keyword evidence="3" id="KW-1003">Cell membrane</keyword>
<feature type="binding site" evidence="14">
    <location>
        <begin position="9"/>
        <end position="16"/>
    </location>
    <ligand>
        <name>GTP</name>
        <dbReference type="ChEBI" id="CHEBI:37565"/>
        <label>1</label>
    </ligand>
</feature>
<evidence type="ECO:0000256" key="15">
    <source>
        <dbReference type="PIRSR" id="PIRSR603373-2"/>
    </source>
</evidence>
<dbReference type="GO" id="GO:0005525">
    <property type="term" value="F:GTP binding"/>
    <property type="evidence" value="ECO:0007669"/>
    <property type="project" value="UniProtKB-KW"/>
</dbReference>
<dbReference type="RefSeq" id="WP_230754551.1">
    <property type="nucleotide sequence ID" value="NZ_JAINWA010000001.1"/>
</dbReference>
<sequence>MNLHIALAGNQNCGKTSLFNQLTGSNQHVGNFPGVTVEKKEGTVRKNGTMTVVDLPGIYSLSPFTAEEVVSRDFLVHERPAVIVNILDATNIERNLYLTLQLMTLGIPMVLALNMMDEVRSNGMTIDFATMEQELGLFIIPIVANKGEGIDELLERVQDAATGKSPLSGNSPRKIDFCAGPVHKALHAITHIIEDNSRRIGFEPRFAATKLIEGDPPLEKALDLTQTDKDIVKKIVSEMEHDLGTDREAAIADMRYAFIEKLVLKTIVRSRGESREQERSIKIDRVLTHAYFGIPVFVLVMATVFWITFGPIGSAISDLFSAAVDLVVQLSASGLERAGVNPWMRSLIVDGALTGVGSVLSFLPIIVILFFFLSLLEDSGYMARVAFVLDSLLRKIGLSGRSFVPMLIGFGCTVPAVMATRTLSSERDRKLTILLAPFMSCSAKVPVYSVFCAAFFPNHTALVMMLLYFGGIVVAVISGLIFKNTIFKGNSVPFVLELPVYRLPSFSALRIHLWSKVQDFISRAFTIIFLGSLIVWLLTNLTWGFHLAEDSSLSILASLGSFVAPLFALNGFDNWQAVAALVSGFTAKEAVISTLSVVLPEGLASYFTPLSAASFLVFTLLYTPCLAAVAAMRREFASLKWTAAAVGFQLFVAWFFSALAYTAGSIWI</sequence>
<evidence type="ECO:0000256" key="3">
    <source>
        <dbReference type="ARBA" id="ARBA00022475"/>
    </source>
</evidence>
<proteinExistence type="inferred from homology"/>
<evidence type="ECO:0000256" key="8">
    <source>
        <dbReference type="ARBA" id="ARBA00022989"/>
    </source>
</evidence>
<gene>
    <name evidence="18" type="primary">feoB</name>
    <name evidence="18" type="ORF">K7J14_06570</name>
</gene>
<feature type="transmembrane region" description="Helical" evidence="16">
    <location>
        <begin position="289"/>
        <end position="309"/>
    </location>
</feature>
<dbReference type="CDD" id="cd01879">
    <property type="entry name" value="FeoB"/>
    <property type="match status" value="1"/>
</dbReference>
<dbReference type="PANTHER" id="PTHR43185">
    <property type="entry name" value="FERROUS IRON TRANSPORT PROTEIN B"/>
    <property type="match status" value="1"/>
</dbReference>
<dbReference type="NCBIfam" id="TIGR00437">
    <property type="entry name" value="feoB"/>
    <property type="match status" value="1"/>
</dbReference>
<dbReference type="EMBL" id="JAINWA010000001">
    <property type="protein sequence ID" value="MCD1654367.1"/>
    <property type="molecule type" value="Genomic_DNA"/>
</dbReference>
<comment type="caution">
    <text evidence="18">The sequence shown here is derived from an EMBL/GenBank/DDBJ whole genome shotgun (WGS) entry which is preliminary data.</text>
</comment>
<feature type="binding site" evidence="14">
    <location>
        <begin position="34"/>
        <end position="38"/>
    </location>
    <ligand>
        <name>GTP</name>
        <dbReference type="ChEBI" id="CHEBI:37565"/>
        <label>1</label>
    </ligand>
</feature>
<dbReference type="Proteomes" id="UP001198163">
    <property type="component" value="Unassembled WGS sequence"/>
</dbReference>
<evidence type="ECO:0000256" key="10">
    <source>
        <dbReference type="ARBA" id="ARBA00023065"/>
    </source>
</evidence>
<keyword evidence="4 16" id="KW-0410">Iron transport</keyword>
<dbReference type="PROSITE" id="PS51711">
    <property type="entry name" value="G_FEOB"/>
    <property type="match status" value="1"/>
</dbReference>
<dbReference type="InterPro" id="IPR041069">
    <property type="entry name" value="FeoB_Cyto"/>
</dbReference>
<feature type="transmembrane region" description="Helical" evidence="16">
    <location>
        <begin position="462"/>
        <end position="482"/>
    </location>
</feature>
<evidence type="ECO:0000313" key="18">
    <source>
        <dbReference type="EMBL" id="MCD1654367.1"/>
    </source>
</evidence>
<comment type="similarity">
    <text evidence="16">Belongs to the TRAFAC class TrmE-Era-EngA-EngB-Septin-like GTPase superfamily. FeoB GTPase (TC 9.A.8) family.</text>
</comment>
<keyword evidence="19" id="KW-1185">Reference proteome</keyword>
<reference evidence="18" key="1">
    <citation type="submission" date="2021-08" db="EMBL/GenBank/DDBJ databases">
        <title>Comparative analyses of Brucepasteria parasyntrophica and Teretinema zuelzerae.</title>
        <authorList>
            <person name="Song Y."/>
            <person name="Brune A."/>
        </authorList>
    </citation>
    <scope>NUCLEOTIDE SEQUENCE</scope>
    <source>
        <strain evidence="18">DSM 1903</strain>
    </source>
</reference>
<evidence type="ECO:0000256" key="1">
    <source>
        <dbReference type="ARBA" id="ARBA00004429"/>
    </source>
</evidence>
<feature type="transmembrane region" description="Helical" evidence="16">
    <location>
        <begin position="396"/>
        <end position="419"/>
    </location>
</feature>
<dbReference type="AlphaFoldDB" id="A0AAE3EH75"/>
<protein>
    <recommendedName>
        <fullName evidence="13 16">Ferrous iron transport protein B</fullName>
    </recommendedName>
</protein>
<accession>A0AAE3EH75</accession>
<dbReference type="Pfam" id="PF02421">
    <property type="entry name" value="FeoB_N"/>
    <property type="match status" value="1"/>
</dbReference>
<dbReference type="GO" id="GO:0046872">
    <property type="term" value="F:metal ion binding"/>
    <property type="evidence" value="ECO:0007669"/>
    <property type="project" value="UniProtKB-KW"/>
</dbReference>
<dbReference type="Gene3D" id="1.10.287.1770">
    <property type="match status" value="1"/>
</dbReference>
<evidence type="ECO:0000256" key="16">
    <source>
        <dbReference type="RuleBase" id="RU362098"/>
    </source>
</evidence>
<dbReference type="InterPro" id="IPR050860">
    <property type="entry name" value="FeoB_GTPase"/>
</dbReference>
<keyword evidence="15" id="KW-0479">Metal-binding</keyword>
<feature type="binding site" evidence="15">
    <location>
        <position position="23"/>
    </location>
    <ligand>
        <name>Mg(2+)</name>
        <dbReference type="ChEBI" id="CHEBI:18420"/>
        <label>2</label>
    </ligand>
</feature>
<keyword evidence="15" id="KW-0460">Magnesium</keyword>
<evidence type="ECO:0000256" key="7">
    <source>
        <dbReference type="ARBA" id="ARBA00022741"/>
    </source>
</evidence>
<feature type="binding site" evidence="15">
    <location>
        <position position="24"/>
    </location>
    <ligand>
        <name>Mg(2+)</name>
        <dbReference type="ChEBI" id="CHEBI:18420"/>
        <label>2</label>
    </ligand>
</feature>
<evidence type="ECO:0000256" key="2">
    <source>
        <dbReference type="ARBA" id="ARBA00022448"/>
    </source>
</evidence>
<keyword evidence="8 16" id="KW-1133">Transmembrane helix</keyword>
<dbReference type="InterPro" id="IPR030389">
    <property type="entry name" value="G_FEOB_dom"/>
</dbReference>
<dbReference type="Pfam" id="PF07670">
    <property type="entry name" value="Gate"/>
    <property type="match status" value="2"/>
</dbReference>
<dbReference type="Gene3D" id="3.40.50.300">
    <property type="entry name" value="P-loop containing nucleotide triphosphate hydrolases"/>
    <property type="match status" value="1"/>
</dbReference>
<feature type="transmembrane region" description="Helical" evidence="16">
    <location>
        <begin position="520"/>
        <end position="539"/>
    </location>
</feature>
<keyword evidence="7 14" id="KW-0547">Nucleotide-binding</keyword>
<evidence type="ECO:0000256" key="6">
    <source>
        <dbReference type="ARBA" id="ARBA00022692"/>
    </source>
</evidence>
<feature type="transmembrane region" description="Helical" evidence="16">
    <location>
        <begin position="577"/>
        <end position="599"/>
    </location>
</feature>
<keyword evidence="9 16" id="KW-0408">Iron</keyword>
<evidence type="ECO:0000256" key="4">
    <source>
        <dbReference type="ARBA" id="ARBA00022496"/>
    </source>
</evidence>
<dbReference type="Pfam" id="PF07664">
    <property type="entry name" value="FeoB_C"/>
    <property type="match status" value="1"/>
</dbReference>
<evidence type="ECO:0000313" key="19">
    <source>
        <dbReference type="Proteomes" id="UP001198163"/>
    </source>
</evidence>
<keyword evidence="6 16" id="KW-0812">Transmembrane</keyword>
<dbReference type="SUPFAM" id="SSF52540">
    <property type="entry name" value="P-loop containing nucleoside triphosphate hydrolases"/>
    <property type="match status" value="1"/>
</dbReference>
<feature type="transmembrane region" description="Helical" evidence="16">
    <location>
        <begin position="611"/>
        <end position="631"/>
    </location>
</feature>
<keyword evidence="11 14" id="KW-0342">GTP-binding</keyword>
<dbReference type="InterPro" id="IPR011642">
    <property type="entry name" value="Gate_dom"/>
</dbReference>
<keyword evidence="5" id="KW-0997">Cell inner membrane</keyword>
<feature type="transmembrane region" description="Helical" evidence="16">
    <location>
        <begin position="347"/>
        <end position="376"/>
    </location>
</feature>
<organism evidence="18 19">
    <name type="scientific">Teretinema zuelzerae</name>
    <dbReference type="NCBI Taxonomy" id="156"/>
    <lineage>
        <taxon>Bacteria</taxon>
        <taxon>Pseudomonadati</taxon>
        <taxon>Spirochaetota</taxon>
        <taxon>Spirochaetia</taxon>
        <taxon>Spirochaetales</taxon>
        <taxon>Treponemataceae</taxon>
        <taxon>Teretinema</taxon>
    </lineage>
</organism>
<dbReference type="InterPro" id="IPR027417">
    <property type="entry name" value="P-loop_NTPase"/>
</dbReference>